<dbReference type="GeneTree" id="ENSGT00390000010157"/>
<gene>
    <name evidence="3" type="primary">YIPF1</name>
    <name evidence="3" type="synonym">yipf1</name>
</gene>
<comment type="subcellular location">
    <subcellularLocation>
        <location evidence="1">Golgi apparatus</location>
        <location evidence="1">cis-Golgi network membrane</location>
        <topology evidence="1">Multi-pass membrane protein</topology>
    </subcellularLocation>
</comment>
<dbReference type="Ensembl" id="ENSNFUT00015044906.1">
    <property type="protein sequence ID" value="ENSNFUP00015043015.1"/>
    <property type="gene ID" value="ENSNFUG00015020538.1"/>
</dbReference>
<dbReference type="AlphaFoldDB" id="A0A8C6PH60"/>
<keyword evidence="2" id="KW-1133">Transmembrane helix</keyword>
<feature type="transmembrane region" description="Helical" evidence="2">
    <location>
        <begin position="217"/>
        <end position="237"/>
    </location>
</feature>
<keyword evidence="2" id="KW-0472">Membrane</keyword>
<feature type="transmembrane region" description="Helical" evidence="2">
    <location>
        <begin position="158"/>
        <end position="182"/>
    </location>
</feature>
<dbReference type="GO" id="GO:0016192">
    <property type="term" value="P:vesicle-mediated transport"/>
    <property type="evidence" value="ECO:0007669"/>
    <property type="project" value="InterPro"/>
</dbReference>
<feature type="transmembrane region" description="Helical" evidence="2">
    <location>
        <begin position="249"/>
        <end position="269"/>
    </location>
</feature>
<dbReference type="PANTHER" id="PTHR12822">
    <property type="entry name" value="PROTEIN YIPF"/>
    <property type="match status" value="1"/>
</dbReference>
<dbReference type="PANTHER" id="PTHR12822:SF4">
    <property type="entry name" value="PROTEIN YIPF1"/>
    <property type="match status" value="1"/>
</dbReference>
<protein>
    <submittedName>
        <fullName evidence="3">Yip1 domain family, member 1</fullName>
    </submittedName>
</protein>
<organism evidence="3 4">
    <name type="scientific">Nothobranchius furzeri</name>
    <name type="common">Turquoise killifish</name>
    <dbReference type="NCBI Taxonomy" id="105023"/>
    <lineage>
        <taxon>Eukaryota</taxon>
        <taxon>Metazoa</taxon>
        <taxon>Chordata</taxon>
        <taxon>Craniata</taxon>
        <taxon>Vertebrata</taxon>
        <taxon>Euteleostomi</taxon>
        <taxon>Actinopterygii</taxon>
        <taxon>Neopterygii</taxon>
        <taxon>Teleostei</taxon>
        <taxon>Neoteleostei</taxon>
        <taxon>Acanthomorphata</taxon>
        <taxon>Ovalentaria</taxon>
        <taxon>Atherinomorphae</taxon>
        <taxon>Cyprinodontiformes</taxon>
        <taxon>Nothobranchiidae</taxon>
        <taxon>Nothobranchius</taxon>
    </lineage>
</organism>
<feature type="transmembrane region" description="Helical" evidence="2">
    <location>
        <begin position="120"/>
        <end position="146"/>
    </location>
</feature>
<dbReference type="GO" id="GO:0031267">
    <property type="term" value="F:small GTPase binding"/>
    <property type="evidence" value="ECO:0007669"/>
    <property type="project" value="InterPro"/>
</dbReference>
<keyword evidence="2" id="KW-0812">Transmembrane</keyword>
<proteinExistence type="predicted"/>
<name>A0A8C6PH60_NOTFU</name>
<evidence type="ECO:0000256" key="2">
    <source>
        <dbReference type="SAM" id="Phobius"/>
    </source>
</evidence>
<evidence type="ECO:0000313" key="3">
    <source>
        <dbReference type="Ensembl" id="ENSNFUP00015043015.1"/>
    </source>
</evidence>
<evidence type="ECO:0000256" key="1">
    <source>
        <dbReference type="ARBA" id="ARBA00004257"/>
    </source>
</evidence>
<dbReference type="InterPro" id="IPR039765">
    <property type="entry name" value="Yip5/YIPF1/YIPF2"/>
</dbReference>
<feature type="transmembrane region" description="Helical" evidence="2">
    <location>
        <begin position="189"/>
        <end position="211"/>
    </location>
</feature>
<sequence length="283" mass="32309">EHFLFPYIQLDFEEAANLMDANRDVVTISIGDEDLKAKRQGPAGGFPPDVADDDPLGSDDKTEVRLLAGQKKSAPFWTFEYYQAFFDVETHHVKERIIGSMLPWPGKNFIQVYLRKNPDLYVTIAATAIFTYAWLVPLGLWGFLLWRNNKILNLVSYSFMEIICVYGYSLSVYIPAVVLWIIQVEWLRWCFMVVALCVSGSVLVTTFWPAVRDDNPRVTIAVIAIILLLNALLAVGCKLEENIVSDARIWSLISSSLCLCYVVFSYIYILKTYLFMSKVSYLH</sequence>
<evidence type="ECO:0000313" key="4">
    <source>
        <dbReference type="Proteomes" id="UP000694548"/>
    </source>
</evidence>
<accession>A0A8C6PH60</accession>
<dbReference type="GO" id="GO:0005794">
    <property type="term" value="C:Golgi apparatus"/>
    <property type="evidence" value="ECO:0007669"/>
    <property type="project" value="UniProtKB-SubCell"/>
</dbReference>
<reference evidence="3" key="1">
    <citation type="submission" date="2014-08" db="EMBL/GenBank/DDBJ databases">
        <authorList>
            <person name="Senf B."/>
            <person name="Petzold A."/>
            <person name="Downie B.R."/>
            <person name="Koch P."/>
            <person name="Platzer M."/>
        </authorList>
    </citation>
    <scope>NUCLEOTIDE SEQUENCE [LARGE SCALE GENOMIC DNA]</scope>
    <source>
        <strain evidence="3">GRZ</strain>
    </source>
</reference>
<keyword evidence="4" id="KW-1185">Reference proteome</keyword>
<reference evidence="3" key="2">
    <citation type="submission" date="2025-08" db="UniProtKB">
        <authorList>
            <consortium name="Ensembl"/>
        </authorList>
    </citation>
    <scope>IDENTIFICATION</scope>
</reference>
<reference evidence="3" key="3">
    <citation type="submission" date="2025-09" db="UniProtKB">
        <authorList>
            <consortium name="Ensembl"/>
        </authorList>
    </citation>
    <scope>IDENTIFICATION</scope>
</reference>
<dbReference type="Proteomes" id="UP000694548">
    <property type="component" value="Chromosome sgr09"/>
</dbReference>